<dbReference type="CDD" id="cd24012">
    <property type="entry name" value="ASKHA_NBD_KDGal-kinase"/>
    <property type="match status" value="1"/>
</dbReference>
<dbReference type="InterPro" id="IPR042257">
    <property type="entry name" value="DGOK_C"/>
</dbReference>
<keyword evidence="2" id="KW-1185">Reference proteome</keyword>
<dbReference type="Gene3D" id="3.30.420.310">
    <property type="entry name" value="2-keto-3-deoxy-galactonokinase, C-terminal domain"/>
    <property type="match status" value="1"/>
</dbReference>
<organism evidence="1 2">
    <name type="scientific">Rhodocytophaga aerolata</name>
    <dbReference type="NCBI Taxonomy" id="455078"/>
    <lineage>
        <taxon>Bacteria</taxon>
        <taxon>Pseudomonadati</taxon>
        <taxon>Bacteroidota</taxon>
        <taxon>Cytophagia</taxon>
        <taxon>Cytophagales</taxon>
        <taxon>Rhodocytophagaceae</taxon>
        <taxon>Rhodocytophaga</taxon>
    </lineage>
</organism>
<dbReference type="EMBL" id="JAUKPO010000008">
    <property type="protein sequence ID" value="MDO1447663.1"/>
    <property type="molecule type" value="Genomic_DNA"/>
</dbReference>
<name>A0ABT8R6D4_9BACT</name>
<sequence length="332" mass="36895">MHPYFISCDWGTSAFRLRLAETASGRVLHEISDGQGIAATYQAFLNYSAANPPTQQERITYYTQFIQTHLQELRKQLAFLLQGIPMFISGMASSSIGMLELPYASLPFALNGTNAIVHTLTAQPGFPHDTYLLSGLKSSQDVMRGEETQLIGLAATHQIDNAICVFPGTHSKHIRVENGYITSFRTYMTGELFQTISNHTILQASVEKRDTATLSDEMMLPFKQGVQAGVELQNILHALFTVRTGELFKERTKQQNYFYLSGLLIGYELQELAKQPQTPIYLCSSSHLLNFYQAAAEVLELTKNLTVISGELIDQSAIAGQRQVGYSLNALP</sequence>
<evidence type="ECO:0000313" key="1">
    <source>
        <dbReference type="EMBL" id="MDO1447663.1"/>
    </source>
</evidence>
<gene>
    <name evidence="1" type="ORF">Q0590_15440</name>
</gene>
<dbReference type="Gene3D" id="3.30.420.300">
    <property type="entry name" value="2-keto-3-deoxy-galactonokinase, substrate binding domain"/>
    <property type="match status" value="1"/>
</dbReference>
<proteinExistence type="predicted"/>
<dbReference type="Proteomes" id="UP001168528">
    <property type="component" value="Unassembled WGS sequence"/>
</dbReference>
<comment type="caution">
    <text evidence="1">The sequence shown here is derived from an EMBL/GenBank/DDBJ whole genome shotgun (WGS) entry which is preliminary data.</text>
</comment>
<reference evidence="1" key="1">
    <citation type="submission" date="2023-07" db="EMBL/GenBank/DDBJ databases">
        <title>The genome sequence of Rhodocytophaga aerolata KACC 12507.</title>
        <authorList>
            <person name="Zhang X."/>
        </authorList>
    </citation>
    <scope>NUCLEOTIDE SEQUENCE</scope>
    <source>
        <strain evidence="1">KACC 12507</strain>
    </source>
</reference>
<dbReference type="Pfam" id="PF05035">
    <property type="entry name" value="DGOK"/>
    <property type="match status" value="1"/>
</dbReference>
<dbReference type="InterPro" id="IPR007729">
    <property type="entry name" value="DGOK"/>
</dbReference>
<protein>
    <submittedName>
        <fullName evidence="1">2-dehydro-3-deoxygalactonokinase</fullName>
    </submittedName>
</protein>
<evidence type="ECO:0000313" key="2">
    <source>
        <dbReference type="Proteomes" id="UP001168528"/>
    </source>
</evidence>
<dbReference type="RefSeq" id="WP_302038467.1">
    <property type="nucleotide sequence ID" value="NZ_JAUKPO010000008.1"/>
</dbReference>
<accession>A0ABT8R6D4</accession>
<dbReference type="InterPro" id="IPR042258">
    <property type="entry name" value="DGOK_N"/>
</dbReference>